<name>A0A0M4S310_9CAUD</name>
<organism evidence="3 4">
    <name type="scientific">Mycobacterium phage Mufasa</name>
    <dbReference type="NCBI Taxonomy" id="1718600"/>
    <lineage>
        <taxon>Viruses</taxon>
        <taxon>Duplodnaviria</taxon>
        <taxon>Heunggongvirae</taxon>
        <taxon>Uroviricota</taxon>
        <taxon>Caudoviricetes</taxon>
        <taxon>Weiservirinae</taxon>
        <taxon>Timquatrovirus</taxon>
        <taxon>Timquatrovirus mufasa</taxon>
    </lineage>
</organism>
<gene>
    <name evidence="3" type="ORF">SEA_MUFASA_25</name>
</gene>
<protein>
    <submittedName>
        <fullName evidence="3">Minor tail protein</fullName>
    </submittedName>
</protein>
<dbReference type="KEGG" id="vg:26622555"/>
<sequence>MAWSTNPQSAQRDKYGWSTNPAPLSPPAPRGPGWFVSLHELAAALSISEPDAALVVRTVAEARGISLPEAALLVHMTGQASSASSSAASIVERQVADALAASVSVARADVVPQLVAQALGVDVATALLVLKFSGDGSSASAAEAANAFPATAPLPQQFTAAGNYTYTIPYWCRFIDVVVLGGGGGGQGSGSSLVDGFGAKAGDWATWTLERGVDIAWTLATITGTVGNFGAGGNAGAGAIPGIPGSPGSASTAVATGKGTLRGDGGPGGALGIWGADKSGQGPGTLNYNGQDYVGGANTANQGSAKGNPPGGGGAGAAGGIFIGTRGGDGAVGRVWFRAYQ</sequence>
<dbReference type="RefSeq" id="YP_009195271.1">
    <property type="nucleotide sequence ID" value="NC_028759.1"/>
</dbReference>
<feature type="region of interest" description="Disordered" evidence="1">
    <location>
        <begin position="1"/>
        <end position="23"/>
    </location>
</feature>
<dbReference type="Pfam" id="PF21722">
    <property type="entry name" value="Gly_rich_2"/>
    <property type="match status" value="1"/>
</dbReference>
<proteinExistence type="predicted"/>
<evidence type="ECO:0000259" key="2">
    <source>
        <dbReference type="Pfam" id="PF21722"/>
    </source>
</evidence>
<keyword evidence="4" id="KW-1185">Reference proteome</keyword>
<accession>A0A0M4S310</accession>
<evidence type="ECO:0000256" key="1">
    <source>
        <dbReference type="SAM" id="MobiDB-lite"/>
    </source>
</evidence>
<dbReference type="OrthoDB" id="17155at10239"/>
<evidence type="ECO:0000313" key="3">
    <source>
        <dbReference type="EMBL" id="ALF00459.1"/>
    </source>
</evidence>
<feature type="compositionally biased region" description="Polar residues" evidence="1">
    <location>
        <begin position="1"/>
        <end position="10"/>
    </location>
</feature>
<evidence type="ECO:0000313" key="4">
    <source>
        <dbReference type="Proteomes" id="UP000203479"/>
    </source>
</evidence>
<dbReference type="Proteomes" id="UP000203479">
    <property type="component" value="Segment"/>
</dbReference>
<reference evidence="3 4" key="1">
    <citation type="submission" date="2015-08" db="EMBL/GenBank/DDBJ databases">
        <authorList>
            <person name="Bailey A.M."/>
            <person name="Bennett K.E."/>
            <person name="Carter P.S."/>
            <person name="Deans N.C."/>
            <person name="Dyle E.V."/>
            <person name="Florea A."/>
            <person name="Giraldo T.A."/>
            <person name="Hayes M.A."/>
            <person name="Ikejiani J."/>
            <person name="Seawell W.C."/>
            <person name="Shah H."/>
            <person name="Toussaint T.E."/>
            <person name="Coleman D."/>
            <person name="Hammonds-Odie L.P."/>
            <person name="Barrera A.L."/>
            <person name="Serrano M.G."/>
            <person name="Buck G."/>
            <person name="Lee V."/>
            <person name="Wang Y."/>
            <person name="Carvalho R."/>
            <person name="Voegtly L."/>
            <person name="Shi R."/>
            <person name="Duckworth R."/>
            <person name="Johnson A."/>
            <person name="Loviza R."/>
            <person name="Walstead R."/>
            <person name="Shah Z."/>
            <person name="Kiflezghi M."/>
            <person name="Wade K."/>
            <person name="Anders K.R."/>
            <person name="Bradley K.W."/>
            <person name="Asai D.J."/>
            <person name="Bowman C.A."/>
            <person name="Russell D.A."/>
            <person name="Pope W.H."/>
            <person name="Jacobs-Sera D."/>
            <person name="Hendrix R.W."/>
            <person name="Hatfull G.F."/>
        </authorList>
    </citation>
    <scope>NUCLEOTIDE SEQUENCE [LARGE SCALE GENOMIC DNA]</scope>
</reference>
<dbReference type="EMBL" id="KT591490">
    <property type="protein sequence ID" value="ALF00459.1"/>
    <property type="molecule type" value="Genomic_DNA"/>
</dbReference>
<dbReference type="InterPro" id="IPR049304">
    <property type="entry name" value="Gly_rich_dom"/>
</dbReference>
<feature type="domain" description="Glycine-rich" evidence="2">
    <location>
        <begin position="159"/>
        <end position="340"/>
    </location>
</feature>
<dbReference type="GeneID" id="26622555"/>